<evidence type="ECO:0000313" key="2">
    <source>
        <dbReference type="Proteomes" id="UP000001340"/>
    </source>
</evidence>
<comment type="caution">
    <text evidence="1">The sequence shown here is derived from an EMBL/GenBank/DDBJ whole genome shotgun (WGS) entry which is preliminary data.</text>
</comment>
<evidence type="ECO:0000313" key="1">
    <source>
        <dbReference type="EMBL" id="EKR56390.1"/>
    </source>
</evidence>
<dbReference type="AlphaFoldDB" id="A0A0E2D8I5"/>
<protein>
    <submittedName>
        <fullName evidence="1">Uncharacterized protein</fullName>
    </submittedName>
</protein>
<accession>A0A0E2D8I5</accession>
<proteinExistence type="predicted"/>
<name>A0A0E2D8I5_LEPIR</name>
<gene>
    <name evidence="1" type="ORF">LEP1GSC105_0596</name>
</gene>
<reference evidence="1 2" key="1">
    <citation type="submission" date="2012-10" db="EMBL/GenBank/DDBJ databases">
        <authorList>
            <person name="Harkins D.M."/>
            <person name="Durkin A.S."/>
            <person name="Brinkac L.M."/>
            <person name="Haft D.H."/>
            <person name="Selengut J.D."/>
            <person name="Sanka R."/>
            <person name="DePew J."/>
            <person name="Purushe J."/>
            <person name="Chanthongthip A."/>
            <person name="Lattana O."/>
            <person name="Phetsouvanh R."/>
            <person name="Newton P.N."/>
            <person name="Vinetz J.M."/>
            <person name="Sutton G.G."/>
            <person name="Nierman W.C."/>
            <person name="Fouts D.E."/>
        </authorList>
    </citation>
    <scope>NUCLEOTIDE SEQUENCE [LARGE SCALE GENOMIC DNA]</scope>
    <source>
        <strain evidence="1 2">UI 12758</strain>
    </source>
</reference>
<organism evidence="1 2">
    <name type="scientific">Leptospira interrogans str. UI 12758</name>
    <dbReference type="NCBI Taxonomy" id="1049938"/>
    <lineage>
        <taxon>Bacteria</taxon>
        <taxon>Pseudomonadati</taxon>
        <taxon>Spirochaetota</taxon>
        <taxon>Spirochaetia</taxon>
        <taxon>Leptospirales</taxon>
        <taxon>Leptospiraceae</taxon>
        <taxon>Leptospira</taxon>
    </lineage>
</organism>
<sequence>MDKFFISGGFYLTFYLSKILENSYTTKKLFLFKKKYSIL</sequence>
<dbReference type="Proteomes" id="UP000001340">
    <property type="component" value="Unassembled WGS sequence"/>
</dbReference>
<dbReference type="EMBL" id="AHNR02000015">
    <property type="protein sequence ID" value="EKR56390.1"/>
    <property type="molecule type" value="Genomic_DNA"/>
</dbReference>